<evidence type="ECO:0000259" key="1">
    <source>
        <dbReference type="Pfam" id="PF00174"/>
    </source>
</evidence>
<organism evidence="2 3">
    <name type="scientific">Dongia soli</name>
    <dbReference type="NCBI Taxonomy" id="600628"/>
    <lineage>
        <taxon>Bacteria</taxon>
        <taxon>Pseudomonadati</taxon>
        <taxon>Pseudomonadota</taxon>
        <taxon>Alphaproteobacteria</taxon>
        <taxon>Rhodospirillales</taxon>
        <taxon>Dongiaceae</taxon>
        <taxon>Dongia</taxon>
    </lineage>
</organism>
<dbReference type="Gene3D" id="3.90.420.10">
    <property type="entry name" value="Oxidoreductase, molybdopterin-binding domain"/>
    <property type="match status" value="1"/>
</dbReference>
<protein>
    <submittedName>
        <fullName evidence="2">Molybdopterin-dependent oxidoreductase</fullName>
    </submittedName>
</protein>
<dbReference type="SUPFAM" id="SSF56524">
    <property type="entry name" value="Oxidoreductase molybdopterin-binding domain"/>
    <property type="match status" value="1"/>
</dbReference>
<dbReference type="RefSeq" id="WP_320508603.1">
    <property type="nucleotide sequence ID" value="NZ_JAXCLW010000002.1"/>
</dbReference>
<dbReference type="Pfam" id="PF00174">
    <property type="entry name" value="Oxidored_molyb"/>
    <property type="match status" value="1"/>
</dbReference>
<feature type="domain" description="Oxidoreductase molybdopterin-binding" evidence="1">
    <location>
        <begin position="83"/>
        <end position="163"/>
    </location>
</feature>
<proteinExistence type="predicted"/>
<comment type="caution">
    <text evidence="2">The sequence shown here is derived from an EMBL/GenBank/DDBJ whole genome shotgun (WGS) entry which is preliminary data.</text>
</comment>
<dbReference type="InterPro" id="IPR036374">
    <property type="entry name" value="OxRdtase_Mopterin-bd_sf"/>
</dbReference>
<evidence type="ECO:0000313" key="3">
    <source>
        <dbReference type="Proteomes" id="UP001279642"/>
    </source>
</evidence>
<evidence type="ECO:0000313" key="2">
    <source>
        <dbReference type="EMBL" id="MDY0883573.1"/>
    </source>
</evidence>
<accession>A0ABU5EB27</accession>
<gene>
    <name evidence="2" type="ORF">SMD27_12020</name>
</gene>
<name>A0ABU5EB27_9PROT</name>
<dbReference type="EMBL" id="JAXCLW010000002">
    <property type="protein sequence ID" value="MDY0883573.1"/>
    <property type="molecule type" value="Genomic_DNA"/>
</dbReference>
<dbReference type="InterPro" id="IPR000572">
    <property type="entry name" value="OxRdtase_Mopterin-bd_dom"/>
</dbReference>
<dbReference type="Proteomes" id="UP001279642">
    <property type="component" value="Unassembled WGS sequence"/>
</dbReference>
<sequence length="179" mass="19283">MSIRAQASCQPTLRAVLSIVIAALSLIASPASGRAQPLQLPTGKVVLTVSGAISRTNAGGVANFDMKMLEALPNTTVTTATAWTDGPQTFDGVKLIDLLTYLRAKNMSVMAYALNDYSVAIPEEDLHATTVLIAYRRNGQYMSIASKGPLWIIYPDSLGSKDVQSRMIWQLRTLEVGPE</sequence>
<reference evidence="2 3" key="1">
    <citation type="journal article" date="2016" name="Antonie Van Leeuwenhoek">
        <title>Dongia soli sp. nov., isolated from soil from Dokdo, Korea.</title>
        <authorList>
            <person name="Kim D.U."/>
            <person name="Lee H."/>
            <person name="Kim H."/>
            <person name="Kim S.G."/>
            <person name="Ka J.O."/>
        </authorList>
    </citation>
    <scope>NUCLEOTIDE SEQUENCE [LARGE SCALE GENOMIC DNA]</scope>
    <source>
        <strain evidence="2 3">D78</strain>
    </source>
</reference>
<keyword evidence="3" id="KW-1185">Reference proteome</keyword>